<dbReference type="PROSITE" id="PS50943">
    <property type="entry name" value="HTH_CROC1"/>
    <property type="match status" value="1"/>
</dbReference>
<dbReference type="Gene3D" id="1.10.260.40">
    <property type="entry name" value="lambda repressor-like DNA-binding domains"/>
    <property type="match status" value="1"/>
</dbReference>
<dbReference type="GO" id="GO:0003700">
    <property type="term" value="F:DNA-binding transcription factor activity"/>
    <property type="evidence" value="ECO:0007669"/>
    <property type="project" value="TreeGrafter"/>
</dbReference>
<dbReference type="PRINTS" id="PR00036">
    <property type="entry name" value="HTHLACI"/>
</dbReference>
<dbReference type="Pfam" id="PF13377">
    <property type="entry name" value="Peripla_BP_3"/>
    <property type="match status" value="1"/>
</dbReference>
<evidence type="ECO:0000256" key="1">
    <source>
        <dbReference type="ARBA" id="ARBA00023015"/>
    </source>
</evidence>
<keyword evidence="2" id="KW-0238">DNA-binding</keyword>
<comment type="caution">
    <text evidence="6">The sequence shown here is derived from an EMBL/GenBank/DDBJ whole genome shotgun (WGS) entry which is preliminary data.</text>
</comment>
<dbReference type="RefSeq" id="WP_066339284.1">
    <property type="nucleotide sequence ID" value="NZ_LWSG01000044.1"/>
</dbReference>
<reference evidence="7" key="1">
    <citation type="submission" date="2016-04" db="EMBL/GenBank/DDBJ databases">
        <authorList>
            <person name="Lyu Z."/>
            <person name="Lyu W."/>
        </authorList>
    </citation>
    <scope>NUCLEOTIDE SEQUENCE [LARGE SCALE GENOMIC DNA]</scope>
    <source>
        <strain evidence="7">C44</strain>
    </source>
</reference>
<dbReference type="SMART" id="SM00354">
    <property type="entry name" value="HTH_LACI"/>
    <property type="match status" value="1"/>
</dbReference>
<protein>
    <submittedName>
        <fullName evidence="6">Uncharacterized protein</fullName>
    </submittedName>
</protein>
<dbReference type="PROSITE" id="PS00356">
    <property type="entry name" value="HTH_LACI_1"/>
    <property type="match status" value="1"/>
</dbReference>
<evidence type="ECO:0000313" key="7">
    <source>
        <dbReference type="Proteomes" id="UP000078534"/>
    </source>
</evidence>
<proteinExistence type="predicted"/>
<dbReference type="Proteomes" id="UP000078534">
    <property type="component" value="Unassembled WGS sequence"/>
</dbReference>
<dbReference type="AlphaFoldDB" id="A0A179SR53"/>
<dbReference type="SUPFAM" id="SSF47413">
    <property type="entry name" value="lambda repressor-like DNA-binding domains"/>
    <property type="match status" value="1"/>
</dbReference>
<dbReference type="InterPro" id="IPR000843">
    <property type="entry name" value="HTH_LacI"/>
</dbReference>
<name>A0A179SR53_9BACI</name>
<dbReference type="CDD" id="cd01392">
    <property type="entry name" value="HTH_LacI"/>
    <property type="match status" value="1"/>
</dbReference>
<dbReference type="InterPro" id="IPR046335">
    <property type="entry name" value="LacI/GalR-like_sensor"/>
</dbReference>
<feature type="domain" description="HTH lacI-type" evidence="4">
    <location>
        <begin position="3"/>
        <end position="57"/>
    </location>
</feature>
<dbReference type="CDD" id="cd06267">
    <property type="entry name" value="PBP1_LacI_sugar_binding-like"/>
    <property type="match status" value="1"/>
</dbReference>
<dbReference type="STRING" id="152268.A6K24_11730"/>
<accession>A0A179SR53</accession>
<evidence type="ECO:0000256" key="2">
    <source>
        <dbReference type="ARBA" id="ARBA00023125"/>
    </source>
</evidence>
<dbReference type="PANTHER" id="PTHR30146">
    <property type="entry name" value="LACI-RELATED TRANSCRIPTIONAL REPRESSOR"/>
    <property type="match status" value="1"/>
</dbReference>
<feature type="domain" description="HTH cro/C1-type" evidence="5">
    <location>
        <begin position="3"/>
        <end position="51"/>
    </location>
</feature>
<sequence>MRITIKDVAREANVSIATVSRVINRKDKVKEETRLKIMKAIEKLNFIPDYHARTMVQKKTKMIGFMPPELANGYWSELSDVIQDALWKKGYALLVASHNMDEEKINSILDLFQERNVDGIILGPLTSRKNIYLEKSIENLRNRRVALVTLQGNNIPGITSVDVDHLGGAMSAVQYLINSGHEKIAYIGAVSASREREFGYRNALTFNHIPINEEIVILTDYIENFTEFGYEAAGKLVSRKKFTAIFCGNDLIAFGVIKALKEMGVLIPEDVSIVGFDDISSSKIISPMLTTIKQPIKEIGSTVVDVLLDQMSAETGSITKKIVLPTELIIRET</sequence>
<dbReference type="InterPro" id="IPR010982">
    <property type="entry name" value="Lambda_DNA-bd_dom_sf"/>
</dbReference>
<evidence type="ECO:0000256" key="3">
    <source>
        <dbReference type="ARBA" id="ARBA00023163"/>
    </source>
</evidence>
<keyword evidence="3" id="KW-0804">Transcription</keyword>
<evidence type="ECO:0000313" key="6">
    <source>
        <dbReference type="EMBL" id="OAS82783.1"/>
    </source>
</evidence>
<dbReference type="Gene3D" id="3.40.50.2300">
    <property type="match status" value="2"/>
</dbReference>
<gene>
    <name evidence="6" type="ORF">A6K24_11730</name>
</gene>
<evidence type="ECO:0000259" key="4">
    <source>
        <dbReference type="PROSITE" id="PS50932"/>
    </source>
</evidence>
<keyword evidence="7" id="KW-1185">Reference proteome</keyword>
<dbReference type="GO" id="GO:0000976">
    <property type="term" value="F:transcription cis-regulatory region binding"/>
    <property type="evidence" value="ECO:0007669"/>
    <property type="project" value="TreeGrafter"/>
</dbReference>
<dbReference type="PROSITE" id="PS50932">
    <property type="entry name" value="HTH_LACI_2"/>
    <property type="match status" value="1"/>
</dbReference>
<dbReference type="InterPro" id="IPR028082">
    <property type="entry name" value="Peripla_BP_I"/>
</dbReference>
<dbReference type="Pfam" id="PF00356">
    <property type="entry name" value="LacI"/>
    <property type="match status" value="1"/>
</dbReference>
<organism evidence="6 7">
    <name type="scientific">Metabacillus litoralis</name>
    <dbReference type="NCBI Taxonomy" id="152268"/>
    <lineage>
        <taxon>Bacteria</taxon>
        <taxon>Bacillati</taxon>
        <taxon>Bacillota</taxon>
        <taxon>Bacilli</taxon>
        <taxon>Bacillales</taxon>
        <taxon>Bacillaceae</taxon>
        <taxon>Metabacillus</taxon>
    </lineage>
</organism>
<keyword evidence="1" id="KW-0805">Transcription regulation</keyword>
<evidence type="ECO:0000259" key="5">
    <source>
        <dbReference type="PROSITE" id="PS50943"/>
    </source>
</evidence>
<dbReference type="SUPFAM" id="SSF53822">
    <property type="entry name" value="Periplasmic binding protein-like I"/>
    <property type="match status" value="1"/>
</dbReference>
<dbReference type="InterPro" id="IPR001387">
    <property type="entry name" value="Cro/C1-type_HTH"/>
</dbReference>
<dbReference type="EMBL" id="LWSG01000044">
    <property type="protein sequence ID" value="OAS82783.1"/>
    <property type="molecule type" value="Genomic_DNA"/>
</dbReference>
<dbReference type="PANTHER" id="PTHR30146:SF109">
    <property type="entry name" value="HTH-TYPE TRANSCRIPTIONAL REGULATOR GALS"/>
    <property type="match status" value="1"/>
</dbReference>